<feature type="transmembrane region" description="Helical" evidence="10">
    <location>
        <begin position="65"/>
        <end position="84"/>
    </location>
</feature>
<comment type="caution">
    <text evidence="10">Lacks conserved residue(s) required for the propagation of feature annotation.</text>
</comment>
<organism evidence="11 13">
    <name type="scientific">Ooceraea biroi</name>
    <name type="common">Clonal raider ant</name>
    <name type="synonym">Cerapachys biroi</name>
    <dbReference type="NCBI Taxonomy" id="2015173"/>
    <lineage>
        <taxon>Eukaryota</taxon>
        <taxon>Metazoa</taxon>
        <taxon>Ecdysozoa</taxon>
        <taxon>Arthropoda</taxon>
        <taxon>Hexapoda</taxon>
        <taxon>Insecta</taxon>
        <taxon>Pterygota</taxon>
        <taxon>Neoptera</taxon>
        <taxon>Endopterygota</taxon>
        <taxon>Hymenoptera</taxon>
        <taxon>Apocrita</taxon>
        <taxon>Aculeata</taxon>
        <taxon>Formicoidea</taxon>
        <taxon>Formicidae</taxon>
        <taxon>Dorylinae</taxon>
        <taxon>Ooceraea</taxon>
    </lineage>
</organism>
<feature type="transmembrane region" description="Helical" evidence="10">
    <location>
        <begin position="175"/>
        <end position="197"/>
    </location>
</feature>
<feature type="transmembrane region" description="Helical" evidence="10">
    <location>
        <begin position="35"/>
        <end position="53"/>
    </location>
</feature>
<reference evidence="12" key="2">
    <citation type="journal article" date="2018" name="Genome Res.">
        <title>The genomic architecture and molecular evolution of ant odorant receptors.</title>
        <authorList>
            <person name="McKenzie S.K."/>
            <person name="Kronauer D.J.C."/>
        </authorList>
    </citation>
    <scope>NUCLEOTIDE SEQUENCE [LARGE SCALE GENOMIC DNA]</scope>
    <source>
        <strain evidence="12">Clonal line C1</strain>
    </source>
</reference>
<evidence type="ECO:0000256" key="3">
    <source>
        <dbReference type="ARBA" id="ARBA00022606"/>
    </source>
</evidence>
<dbReference type="GO" id="GO:0005886">
    <property type="term" value="C:plasma membrane"/>
    <property type="evidence" value="ECO:0007669"/>
    <property type="project" value="UniProtKB-SubCell"/>
</dbReference>
<dbReference type="PANTHER" id="PTHR21137">
    <property type="entry name" value="ODORANT RECEPTOR"/>
    <property type="match status" value="1"/>
</dbReference>
<evidence type="ECO:0000256" key="6">
    <source>
        <dbReference type="ARBA" id="ARBA00022989"/>
    </source>
</evidence>
<proteinExistence type="inferred from homology"/>
<gene>
    <name evidence="12" type="ORF">DMN91_010170</name>
    <name evidence="11" type="ORF">X777_08647</name>
</gene>
<keyword evidence="5 10" id="KW-0552">Olfaction</keyword>
<keyword evidence="2" id="KW-1003">Cell membrane</keyword>
<keyword evidence="8 10" id="KW-0675">Receptor</keyword>
<feature type="transmembrane region" description="Helical" evidence="10">
    <location>
        <begin position="297"/>
        <end position="316"/>
    </location>
</feature>
<evidence type="ECO:0000256" key="5">
    <source>
        <dbReference type="ARBA" id="ARBA00022725"/>
    </source>
</evidence>
<dbReference type="GO" id="GO:0004984">
    <property type="term" value="F:olfactory receptor activity"/>
    <property type="evidence" value="ECO:0007669"/>
    <property type="project" value="InterPro"/>
</dbReference>
<dbReference type="EMBL" id="QOIP01000010">
    <property type="protein sequence ID" value="RLU17931.1"/>
    <property type="molecule type" value="Genomic_DNA"/>
</dbReference>
<dbReference type="GO" id="GO:0007165">
    <property type="term" value="P:signal transduction"/>
    <property type="evidence" value="ECO:0007669"/>
    <property type="project" value="UniProtKB-KW"/>
</dbReference>
<evidence type="ECO:0000313" key="13">
    <source>
        <dbReference type="Proteomes" id="UP000053097"/>
    </source>
</evidence>
<reference evidence="11 13" key="1">
    <citation type="journal article" date="2014" name="Curr. Biol.">
        <title>The genome of the clonal raider ant Cerapachys biroi.</title>
        <authorList>
            <person name="Oxley P.R."/>
            <person name="Ji L."/>
            <person name="Fetter-Pruneda I."/>
            <person name="McKenzie S.K."/>
            <person name="Li C."/>
            <person name="Hu H."/>
            <person name="Zhang G."/>
            <person name="Kronauer D.J."/>
        </authorList>
    </citation>
    <scope>NUCLEOTIDE SEQUENCE [LARGE SCALE GENOMIC DNA]</scope>
</reference>
<keyword evidence="13" id="KW-1185">Reference proteome</keyword>
<evidence type="ECO:0000256" key="8">
    <source>
        <dbReference type="ARBA" id="ARBA00023170"/>
    </source>
</evidence>
<keyword evidence="3 10" id="KW-0716">Sensory transduction</keyword>
<keyword evidence="9 10" id="KW-0807">Transducer</keyword>
<keyword evidence="4 10" id="KW-0812">Transmembrane</keyword>
<accession>A0A026W932</accession>
<comment type="subcellular location">
    <subcellularLocation>
        <location evidence="1 10">Cell membrane</location>
        <topology evidence="1 10">Multi-pass membrane protein</topology>
    </subcellularLocation>
</comment>
<name>A0A026W932_OOCBI</name>
<dbReference type="OMA" id="HIHHICA"/>
<comment type="similarity">
    <text evidence="10">Belongs to the insect chemoreceptor superfamily. Heteromeric odorant receptor channel (TC 1.A.69) family.</text>
</comment>
<reference evidence="12" key="3">
    <citation type="submission" date="2018-07" db="EMBL/GenBank/DDBJ databases">
        <authorList>
            <person name="Mckenzie S.K."/>
            <person name="Kronauer D.J.C."/>
        </authorList>
    </citation>
    <scope>NUCLEOTIDE SEQUENCE</scope>
    <source>
        <strain evidence="12">Clonal line C1</strain>
    </source>
</reference>
<evidence type="ECO:0000256" key="10">
    <source>
        <dbReference type="RuleBase" id="RU351113"/>
    </source>
</evidence>
<feature type="transmembrane region" description="Helical" evidence="10">
    <location>
        <begin position="268"/>
        <end position="285"/>
    </location>
</feature>
<evidence type="ECO:0000256" key="7">
    <source>
        <dbReference type="ARBA" id="ARBA00023136"/>
    </source>
</evidence>
<evidence type="ECO:0000256" key="2">
    <source>
        <dbReference type="ARBA" id="ARBA00022475"/>
    </source>
</evidence>
<evidence type="ECO:0000313" key="12">
    <source>
        <dbReference type="EMBL" id="RLU17931.1"/>
    </source>
</evidence>
<sequence length="409" mass="47648">MDFDGSQYYKFTRVLLTHLGVWPYCTKRANCVRSIFLSPFLFAPFIFQLSSFVTKEYSVDLLLNILSYACTCVYYVLKYFGMVIRSNEIKHFMEQIQSDWNSLQNEEELRIIHRHTRNARDFITITITCFYLIILFVTVVFLWPNILNIVMPLNESRRSRQFPDAMEYFIDQEKYIYLLTFYSVVIAFVTISVVLSIEAFSVLHIHHICAMFQIVSYRIECIVKKNEMKSLNLVPKQSNGFYKSIVEVVDSHQSVIEIVSNMKSSFDFVFLISIPLGVISLSINLYRLCLYLKTHDIGLISLSGLFVISHFIYIFFGNNNCQKIIDYSDGVFKTLCSTRWYATPVYVQKYLLLIMCRSMKTSSILVGHIFVPSLQGYATLISSSLSYFMVIYSSYGRSTDETCSYNQFL</sequence>
<keyword evidence="6 10" id="KW-1133">Transmembrane helix</keyword>
<keyword evidence="7 10" id="KW-0472">Membrane</keyword>
<dbReference type="OrthoDB" id="7616982at2759"/>
<protein>
    <recommendedName>
        <fullName evidence="10">Odorant receptor</fullName>
    </recommendedName>
</protein>
<dbReference type="GO" id="GO:0005549">
    <property type="term" value="F:odorant binding"/>
    <property type="evidence" value="ECO:0007669"/>
    <property type="project" value="InterPro"/>
</dbReference>
<evidence type="ECO:0000256" key="1">
    <source>
        <dbReference type="ARBA" id="ARBA00004651"/>
    </source>
</evidence>
<dbReference type="Proteomes" id="UP000053097">
    <property type="component" value="Unassembled WGS sequence"/>
</dbReference>
<feature type="transmembrane region" description="Helical" evidence="10">
    <location>
        <begin position="122"/>
        <end position="143"/>
    </location>
</feature>
<dbReference type="Pfam" id="PF02949">
    <property type="entry name" value="7tm_6"/>
    <property type="match status" value="1"/>
</dbReference>
<dbReference type="AlphaFoldDB" id="A0A026W932"/>
<evidence type="ECO:0000313" key="11">
    <source>
        <dbReference type="EMBL" id="EZA52136.1"/>
    </source>
</evidence>
<evidence type="ECO:0000256" key="4">
    <source>
        <dbReference type="ARBA" id="ARBA00022692"/>
    </source>
</evidence>
<dbReference type="PANTHER" id="PTHR21137:SF35">
    <property type="entry name" value="ODORANT RECEPTOR 19A-RELATED"/>
    <property type="match status" value="1"/>
</dbReference>
<dbReference type="InterPro" id="IPR004117">
    <property type="entry name" value="7tm6_olfct_rcpt"/>
</dbReference>
<dbReference type="EMBL" id="KK107348">
    <property type="protein sequence ID" value="EZA52136.1"/>
    <property type="molecule type" value="Genomic_DNA"/>
</dbReference>
<evidence type="ECO:0000256" key="9">
    <source>
        <dbReference type="ARBA" id="ARBA00023224"/>
    </source>
</evidence>
<dbReference type="Proteomes" id="UP000279307">
    <property type="component" value="Chromosome 10"/>
</dbReference>